<comment type="caution">
    <text evidence="2">The sequence shown here is derived from an EMBL/GenBank/DDBJ whole genome shotgun (WGS) entry which is preliminary data.</text>
</comment>
<evidence type="ECO:0000313" key="2">
    <source>
        <dbReference type="EMBL" id="KAK5077790.1"/>
    </source>
</evidence>
<dbReference type="Proteomes" id="UP001345013">
    <property type="component" value="Unassembled WGS sequence"/>
</dbReference>
<evidence type="ECO:0000256" key="1">
    <source>
        <dbReference type="SAM" id="MobiDB-lite"/>
    </source>
</evidence>
<reference evidence="2 3" key="1">
    <citation type="submission" date="2023-08" db="EMBL/GenBank/DDBJ databases">
        <title>Black Yeasts Isolated from many extreme environments.</title>
        <authorList>
            <person name="Coleine C."/>
            <person name="Stajich J.E."/>
            <person name="Selbmann L."/>
        </authorList>
    </citation>
    <scope>NUCLEOTIDE SEQUENCE [LARGE SCALE GENOMIC DNA]</scope>
    <source>
        <strain evidence="2 3">CCFEE 5885</strain>
    </source>
</reference>
<evidence type="ECO:0008006" key="4">
    <source>
        <dbReference type="Google" id="ProtNLM"/>
    </source>
</evidence>
<gene>
    <name evidence="2" type="ORF">LTR24_009313</name>
</gene>
<accession>A0ABR0JXC5</accession>
<organism evidence="2 3">
    <name type="scientific">Lithohypha guttulata</name>
    <dbReference type="NCBI Taxonomy" id="1690604"/>
    <lineage>
        <taxon>Eukaryota</taxon>
        <taxon>Fungi</taxon>
        <taxon>Dikarya</taxon>
        <taxon>Ascomycota</taxon>
        <taxon>Pezizomycotina</taxon>
        <taxon>Eurotiomycetes</taxon>
        <taxon>Chaetothyriomycetidae</taxon>
        <taxon>Chaetothyriales</taxon>
        <taxon>Trichomeriaceae</taxon>
        <taxon>Lithohypha</taxon>
    </lineage>
</organism>
<keyword evidence="3" id="KW-1185">Reference proteome</keyword>
<feature type="compositionally biased region" description="Acidic residues" evidence="1">
    <location>
        <begin position="122"/>
        <end position="150"/>
    </location>
</feature>
<protein>
    <recommendedName>
        <fullName evidence="4">Uso1/p115-like vesicle tethering protein C-terminal domain-containing protein</fullName>
    </recommendedName>
</protein>
<proteinExistence type="predicted"/>
<sequence length="150" mass="16658">MGFQVMFCVDQASKTETSLKTGQLDLDKLTAENKSLLGQVSQAQQDLQQSKNANKTVRKELEGAIEELKVSNHAVSSAANSSNKELEVSEEELEQLRTAAVKQKDTQTEFDDMLVVLKDLGEDVSEDEDEGEDNREDNGESEEQEEEESS</sequence>
<feature type="region of interest" description="Disordered" evidence="1">
    <location>
        <begin position="73"/>
        <end position="92"/>
    </location>
</feature>
<evidence type="ECO:0000313" key="3">
    <source>
        <dbReference type="Proteomes" id="UP001345013"/>
    </source>
</evidence>
<feature type="compositionally biased region" description="Low complexity" evidence="1">
    <location>
        <begin position="73"/>
        <end position="83"/>
    </location>
</feature>
<feature type="region of interest" description="Disordered" evidence="1">
    <location>
        <begin position="117"/>
        <end position="150"/>
    </location>
</feature>
<dbReference type="EMBL" id="JAVRRG010000199">
    <property type="protein sequence ID" value="KAK5077790.1"/>
    <property type="molecule type" value="Genomic_DNA"/>
</dbReference>
<name>A0ABR0JXC5_9EURO</name>